<evidence type="ECO:0008006" key="6">
    <source>
        <dbReference type="Google" id="ProtNLM"/>
    </source>
</evidence>
<keyword evidence="5" id="KW-1185">Reference proteome</keyword>
<feature type="transmembrane region" description="Helical" evidence="3">
    <location>
        <begin position="76"/>
        <end position="93"/>
    </location>
</feature>
<evidence type="ECO:0000313" key="4">
    <source>
        <dbReference type="EMBL" id="ETO22506.1"/>
    </source>
</evidence>
<keyword evidence="3" id="KW-0812">Transmembrane</keyword>
<dbReference type="EMBL" id="ASPP01010671">
    <property type="protein sequence ID" value="ETO22506.1"/>
    <property type="molecule type" value="Genomic_DNA"/>
</dbReference>
<evidence type="ECO:0000256" key="2">
    <source>
        <dbReference type="PIRSR" id="PIRSR637359-2"/>
    </source>
</evidence>
<sequence length="357" mass="41792">MESFDKRFAKKCASDYFFGQPQRFYYLSNDCSCDCTFFVEKEQLYAEFEPETVGVWDLVCFWKDTQPSVHSVYRKVLLFLIFVLVAGLLIWYMDTRTAGANTWLISANEKSGSALSDNQSKTSALIQSDRSEPDNKQKLESRDEFVFAKDKDGINTFFTKRLYAMKDEFLEEYYPIDTQSKLHKLNEAMHVNFSIRMPKTLIVGLGCKKCGTSSFRQYVQQITSATYTPGIVLNEIHYWDSCQAFFNSKDLQLPILCSFADYLRYMFLTRGQVSKINRIMQFFFEKSPTYLTSPSTAISLLYYIHFFTPAMVSHLFQFKIFVLLRDPVKRLWSDFSLSYDWYLEAKESYTFGVTLTY</sequence>
<evidence type="ECO:0000256" key="1">
    <source>
        <dbReference type="ARBA" id="ARBA00022679"/>
    </source>
</evidence>
<keyword evidence="1" id="KW-0808">Transferase</keyword>
<feature type="binding site" evidence="2">
    <location>
        <position position="325"/>
    </location>
    <ligand>
        <name>3'-phosphoadenylyl sulfate</name>
        <dbReference type="ChEBI" id="CHEBI:58339"/>
    </ligand>
</feature>
<dbReference type="InterPro" id="IPR037359">
    <property type="entry name" value="NST/OST"/>
</dbReference>
<feature type="binding site" evidence="2">
    <location>
        <position position="333"/>
    </location>
    <ligand>
        <name>3'-phosphoadenylyl sulfate</name>
        <dbReference type="ChEBI" id="CHEBI:58339"/>
    </ligand>
</feature>
<feature type="non-terminal residue" evidence="4">
    <location>
        <position position="357"/>
    </location>
</feature>
<dbReference type="InterPro" id="IPR027417">
    <property type="entry name" value="P-loop_NTPase"/>
</dbReference>
<protein>
    <recommendedName>
        <fullName evidence="6">Sulfotransferase domain-containing protein</fullName>
    </recommendedName>
</protein>
<dbReference type="PANTHER" id="PTHR10605">
    <property type="entry name" value="HEPARAN SULFATE SULFOTRANSFERASE"/>
    <property type="match status" value="1"/>
</dbReference>
<organism evidence="4 5">
    <name type="scientific">Reticulomyxa filosa</name>
    <dbReference type="NCBI Taxonomy" id="46433"/>
    <lineage>
        <taxon>Eukaryota</taxon>
        <taxon>Sar</taxon>
        <taxon>Rhizaria</taxon>
        <taxon>Retaria</taxon>
        <taxon>Foraminifera</taxon>
        <taxon>Monothalamids</taxon>
        <taxon>Reticulomyxidae</taxon>
        <taxon>Reticulomyxa</taxon>
    </lineage>
</organism>
<dbReference type="OrthoDB" id="411451at2759"/>
<name>X6N8Z2_RETFI</name>
<dbReference type="Gene3D" id="3.40.50.300">
    <property type="entry name" value="P-loop containing nucleotide triphosphate hydrolases"/>
    <property type="match status" value="1"/>
</dbReference>
<gene>
    <name evidence="4" type="ORF">RFI_14691</name>
</gene>
<dbReference type="AlphaFoldDB" id="X6N8Z2"/>
<dbReference type="SUPFAM" id="SSF52540">
    <property type="entry name" value="P-loop containing nucleoside triphosphate hydrolases"/>
    <property type="match status" value="1"/>
</dbReference>
<proteinExistence type="predicted"/>
<evidence type="ECO:0000313" key="5">
    <source>
        <dbReference type="Proteomes" id="UP000023152"/>
    </source>
</evidence>
<dbReference type="GO" id="GO:0008146">
    <property type="term" value="F:sulfotransferase activity"/>
    <property type="evidence" value="ECO:0007669"/>
    <property type="project" value="InterPro"/>
</dbReference>
<keyword evidence="3" id="KW-1133">Transmembrane helix</keyword>
<evidence type="ECO:0000256" key="3">
    <source>
        <dbReference type="SAM" id="Phobius"/>
    </source>
</evidence>
<accession>X6N8Z2</accession>
<reference evidence="4 5" key="1">
    <citation type="journal article" date="2013" name="Curr. Biol.">
        <title>The Genome of the Foraminiferan Reticulomyxa filosa.</title>
        <authorList>
            <person name="Glockner G."/>
            <person name="Hulsmann N."/>
            <person name="Schleicher M."/>
            <person name="Noegel A.A."/>
            <person name="Eichinger L."/>
            <person name="Gallinger C."/>
            <person name="Pawlowski J."/>
            <person name="Sierra R."/>
            <person name="Euteneuer U."/>
            <person name="Pillet L."/>
            <person name="Moustafa A."/>
            <person name="Platzer M."/>
            <person name="Groth M."/>
            <person name="Szafranski K."/>
            <person name="Schliwa M."/>
        </authorList>
    </citation>
    <scope>NUCLEOTIDE SEQUENCE [LARGE SCALE GENOMIC DNA]</scope>
</reference>
<dbReference type="PANTHER" id="PTHR10605:SF56">
    <property type="entry name" value="BIFUNCTIONAL HEPARAN SULFATE N-DEACETYLASE_N-SULFOTRANSFERASE"/>
    <property type="match status" value="1"/>
</dbReference>
<keyword evidence="3" id="KW-0472">Membrane</keyword>
<dbReference type="Proteomes" id="UP000023152">
    <property type="component" value="Unassembled WGS sequence"/>
</dbReference>
<comment type="caution">
    <text evidence="4">The sequence shown here is derived from an EMBL/GenBank/DDBJ whole genome shotgun (WGS) entry which is preliminary data.</text>
</comment>